<sequence>MNRVFADLALGVRLAVGGSRKSWVRLLLQGVGIGLCVAVLLLAASVPTAFGNRQQREEAAGPVTTESADAPLLVENGSVAFRDDNVRGMYVRVLAPGAPKPPGVERLPADGEILVSPALAELLASREGELLRPRFPQKVVGTIGDEGLESPSQLRFLAGDGKIEPAEDNRVSGFGNAEYGEGLPEVMLLLSIVSAVVLLFPVLVFVSVSARLAAAQRDRRLAALRLVGAGATRVRLIASGEALAGAVVGLVIGFGLLHAVRPFVGDIPISQLALFPADVVPTLPLTLVVVVAVPALAVLTSVFAMRRLIIEPLGVVREQKPVRRRLWWRVVPALGGAALLASQAGLFGSGSKPNDAVVVGGVVLLLFAIPALLPWLVERVVSGTRGATPALQLAVRRLQLDAGTAARVVGGVAVVLAGVVTLQMIFATAEREVRGDRAASADVKHLTVDVSGNADLPQLPGVLAGVKGVVDVQELTSTYAVGPERQHFAVKIGSCDALRLSTGIGSCADGDVFVVPPASAEWGTVQTGDTIALGKARVPWTAPEVKQAAGNDTGLYITSAAVAGIGLTGELKEVQAEVDLAVPDVVEHARNAIAPYGWRVHTYFGGEDISDRVEESFSLVRNALYGAALVTLLLAAASLLVVGLEQVRERRRPLAAMAASGIPRSTLAWSLVWQNAIPLVLSTVVSVATGVVLGALVARVLDGEVVFDWAGTGLVTAVSVGMVALVTVATLPSLRRATGALGLRTE</sequence>
<accession>A0A1G7MIU9</accession>
<keyword evidence="2" id="KW-1003">Cell membrane</keyword>
<evidence type="ECO:0000313" key="9">
    <source>
        <dbReference type="Proteomes" id="UP000199623"/>
    </source>
</evidence>
<feature type="transmembrane region" description="Helical" evidence="6">
    <location>
        <begin position="623"/>
        <end position="644"/>
    </location>
</feature>
<dbReference type="PANTHER" id="PTHR30287">
    <property type="entry name" value="MEMBRANE COMPONENT OF PREDICTED ABC SUPERFAMILY METABOLITE UPTAKE TRANSPORTER"/>
    <property type="match status" value="1"/>
</dbReference>
<dbReference type="PANTHER" id="PTHR30287:SF1">
    <property type="entry name" value="INNER MEMBRANE PROTEIN"/>
    <property type="match status" value="1"/>
</dbReference>
<organism evidence="8 9">
    <name type="scientific">Lentzea fradiae</name>
    <dbReference type="NCBI Taxonomy" id="200378"/>
    <lineage>
        <taxon>Bacteria</taxon>
        <taxon>Bacillati</taxon>
        <taxon>Actinomycetota</taxon>
        <taxon>Actinomycetes</taxon>
        <taxon>Pseudonocardiales</taxon>
        <taxon>Pseudonocardiaceae</taxon>
        <taxon>Lentzea</taxon>
    </lineage>
</organism>
<proteinExistence type="predicted"/>
<keyword evidence="4 6" id="KW-1133">Transmembrane helix</keyword>
<evidence type="ECO:0000256" key="4">
    <source>
        <dbReference type="ARBA" id="ARBA00022989"/>
    </source>
</evidence>
<dbReference type="STRING" id="200378.SAMN05216553_102348"/>
<comment type="subcellular location">
    <subcellularLocation>
        <location evidence="1">Cell membrane</location>
        <topology evidence="1">Multi-pass membrane protein</topology>
    </subcellularLocation>
</comment>
<dbReference type="InterPro" id="IPR038766">
    <property type="entry name" value="Membrane_comp_ABC_pdt"/>
</dbReference>
<dbReference type="InterPro" id="IPR003838">
    <property type="entry name" value="ABC3_permease_C"/>
</dbReference>
<evidence type="ECO:0000313" key="8">
    <source>
        <dbReference type="EMBL" id="SDF61682.1"/>
    </source>
</evidence>
<feature type="transmembrane region" description="Helical" evidence="6">
    <location>
        <begin position="356"/>
        <end position="377"/>
    </location>
</feature>
<feature type="transmembrane region" description="Helical" evidence="6">
    <location>
        <begin position="405"/>
        <end position="426"/>
    </location>
</feature>
<dbReference type="Pfam" id="PF02687">
    <property type="entry name" value="FtsX"/>
    <property type="match status" value="2"/>
</dbReference>
<dbReference type="AlphaFoldDB" id="A0A1G7MIU9"/>
<evidence type="ECO:0000256" key="1">
    <source>
        <dbReference type="ARBA" id="ARBA00004651"/>
    </source>
</evidence>
<name>A0A1G7MIU9_9PSEU</name>
<feature type="transmembrane region" description="Helical" evidence="6">
    <location>
        <begin position="713"/>
        <end position="734"/>
    </location>
</feature>
<keyword evidence="3 6" id="KW-0812">Transmembrane</keyword>
<evidence type="ECO:0000256" key="5">
    <source>
        <dbReference type="ARBA" id="ARBA00023136"/>
    </source>
</evidence>
<evidence type="ECO:0000256" key="2">
    <source>
        <dbReference type="ARBA" id="ARBA00022475"/>
    </source>
</evidence>
<protein>
    <submittedName>
        <fullName evidence="8">FtsX-like permease family protein</fullName>
    </submittedName>
</protein>
<feature type="transmembrane region" description="Helical" evidence="6">
    <location>
        <begin position="242"/>
        <end position="264"/>
    </location>
</feature>
<dbReference type="Proteomes" id="UP000199623">
    <property type="component" value="Unassembled WGS sequence"/>
</dbReference>
<dbReference type="EMBL" id="FNCC01000002">
    <property type="protein sequence ID" value="SDF61682.1"/>
    <property type="molecule type" value="Genomic_DNA"/>
</dbReference>
<evidence type="ECO:0000259" key="7">
    <source>
        <dbReference type="Pfam" id="PF02687"/>
    </source>
</evidence>
<dbReference type="GO" id="GO:0005886">
    <property type="term" value="C:plasma membrane"/>
    <property type="evidence" value="ECO:0007669"/>
    <property type="project" value="UniProtKB-SubCell"/>
</dbReference>
<feature type="transmembrane region" description="Helical" evidence="6">
    <location>
        <begin position="679"/>
        <end position="701"/>
    </location>
</feature>
<feature type="domain" description="ABC3 transporter permease C-terminal" evidence="7">
    <location>
        <begin position="627"/>
        <end position="736"/>
    </location>
</feature>
<feature type="transmembrane region" description="Helical" evidence="6">
    <location>
        <begin position="23"/>
        <end position="44"/>
    </location>
</feature>
<feature type="transmembrane region" description="Helical" evidence="6">
    <location>
        <begin position="186"/>
        <end position="210"/>
    </location>
</feature>
<feature type="transmembrane region" description="Helical" evidence="6">
    <location>
        <begin position="284"/>
        <end position="305"/>
    </location>
</feature>
<keyword evidence="5 6" id="KW-0472">Membrane</keyword>
<feature type="transmembrane region" description="Helical" evidence="6">
    <location>
        <begin position="326"/>
        <end position="344"/>
    </location>
</feature>
<reference evidence="9" key="1">
    <citation type="submission" date="2016-10" db="EMBL/GenBank/DDBJ databases">
        <authorList>
            <person name="Varghese N."/>
            <person name="Submissions S."/>
        </authorList>
    </citation>
    <scope>NUCLEOTIDE SEQUENCE [LARGE SCALE GENOMIC DNA]</scope>
    <source>
        <strain evidence="9">CGMCC 4.3506</strain>
    </source>
</reference>
<evidence type="ECO:0000256" key="3">
    <source>
        <dbReference type="ARBA" id="ARBA00022692"/>
    </source>
</evidence>
<keyword evidence="9" id="KW-1185">Reference proteome</keyword>
<evidence type="ECO:0000256" key="6">
    <source>
        <dbReference type="SAM" id="Phobius"/>
    </source>
</evidence>
<gene>
    <name evidence="8" type="ORF">SAMN05216553_102348</name>
</gene>
<feature type="domain" description="ABC3 transporter permease C-terminal" evidence="7">
    <location>
        <begin position="193"/>
        <end position="309"/>
    </location>
</feature>